<proteinExistence type="predicted"/>
<reference evidence="1 2" key="1">
    <citation type="submission" date="2018-08" db="EMBL/GenBank/DDBJ databases">
        <title>A genome reference for cultivated species of the human gut microbiota.</title>
        <authorList>
            <person name="Zou Y."/>
            <person name="Xue W."/>
            <person name="Luo G."/>
        </authorList>
    </citation>
    <scope>NUCLEOTIDE SEQUENCE [LARGE SCALE GENOMIC DNA]</scope>
    <source>
        <strain evidence="1 2">AM16-11</strain>
    </source>
</reference>
<sequence length="90" mass="10632">MLQLYFRIYSRRQFKKLKDCKYVRQHPVDPAALIIATLMPWNSEPFMCSVLVSYNAATVITEDKTTFLKYGTKKIVVDVRLTVRFVRLKQ</sequence>
<dbReference type="Proteomes" id="UP000285865">
    <property type="component" value="Unassembled WGS sequence"/>
</dbReference>
<dbReference type="AlphaFoldDB" id="A0A414ZH37"/>
<name>A0A414ZH37_9FIRM</name>
<accession>A0A414ZH37</accession>
<gene>
    <name evidence="1" type="ORF">DW172_16610</name>
</gene>
<protein>
    <submittedName>
        <fullName evidence="1">Uncharacterized protein</fullName>
    </submittedName>
</protein>
<organism evidence="1 2">
    <name type="scientific">Agathobacter rectalis</name>
    <dbReference type="NCBI Taxonomy" id="39491"/>
    <lineage>
        <taxon>Bacteria</taxon>
        <taxon>Bacillati</taxon>
        <taxon>Bacillota</taxon>
        <taxon>Clostridia</taxon>
        <taxon>Lachnospirales</taxon>
        <taxon>Lachnospiraceae</taxon>
        <taxon>Agathobacter</taxon>
    </lineage>
</organism>
<dbReference type="EMBL" id="QRKN01000031">
    <property type="protein sequence ID" value="RHI16165.1"/>
    <property type="molecule type" value="Genomic_DNA"/>
</dbReference>
<evidence type="ECO:0000313" key="1">
    <source>
        <dbReference type="EMBL" id="RHI16165.1"/>
    </source>
</evidence>
<evidence type="ECO:0000313" key="2">
    <source>
        <dbReference type="Proteomes" id="UP000285865"/>
    </source>
</evidence>
<comment type="caution">
    <text evidence="1">The sequence shown here is derived from an EMBL/GenBank/DDBJ whole genome shotgun (WGS) entry which is preliminary data.</text>
</comment>